<dbReference type="EMBL" id="JAEUBG010003687">
    <property type="protein sequence ID" value="KAH3682455.1"/>
    <property type="molecule type" value="Genomic_DNA"/>
</dbReference>
<dbReference type="InterPro" id="IPR032632">
    <property type="entry name" value="Peptidase_M16_M"/>
</dbReference>
<dbReference type="Pfam" id="PF05193">
    <property type="entry name" value="Peptidase_M16_C"/>
    <property type="match status" value="1"/>
</dbReference>
<evidence type="ECO:0000256" key="8">
    <source>
        <dbReference type="RuleBase" id="RU004447"/>
    </source>
</evidence>
<dbReference type="Pfam" id="PF00675">
    <property type="entry name" value="Peptidase_M16"/>
    <property type="match status" value="1"/>
</dbReference>
<keyword evidence="4" id="KW-0479">Metal-binding</keyword>
<dbReference type="GO" id="GO:0051603">
    <property type="term" value="P:proteolysis involved in protein catabolic process"/>
    <property type="evidence" value="ECO:0007669"/>
    <property type="project" value="TreeGrafter"/>
</dbReference>
<dbReference type="InterPro" id="IPR001431">
    <property type="entry name" value="Pept_M16_Zn_BS"/>
</dbReference>
<reference evidence="14" key="2">
    <citation type="submission" date="2021-01" db="EMBL/GenBank/DDBJ databases">
        <authorList>
            <person name="Schikora-Tamarit M.A."/>
        </authorList>
    </citation>
    <scope>NUCLEOTIDE SEQUENCE</scope>
    <source>
        <strain evidence="14">CBS2887</strain>
    </source>
</reference>
<reference evidence="14" key="1">
    <citation type="journal article" date="2021" name="Open Biol.">
        <title>Shared evolutionary footprints suggest mitochondrial oxidative damage underlies multiple complex I losses in fungi.</title>
        <authorList>
            <person name="Schikora-Tamarit M.A."/>
            <person name="Marcet-Houben M."/>
            <person name="Nosek J."/>
            <person name="Gabaldon T."/>
        </authorList>
    </citation>
    <scope>NUCLEOTIDE SEQUENCE</scope>
    <source>
        <strain evidence="14">CBS2887</strain>
    </source>
</reference>
<feature type="domain" description="Peptidase M16 C-terminal" evidence="11">
    <location>
        <begin position="209"/>
        <end position="394"/>
    </location>
</feature>
<evidence type="ECO:0000313" key="15">
    <source>
        <dbReference type="Proteomes" id="UP000774326"/>
    </source>
</evidence>
<dbReference type="InterPro" id="IPR050626">
    <property type="entry name" value="Peptidase_M16"/>
</dbReference>
<dbReference type="InterPro" id="IPR011249">
    <property type="entry name" value="Metalloenz_LuxS/M16"/>
</dbReference>
<dbReference type="Pfam" id="PF16187">
    <property type="entry name" value="Peptidase_M16_M"/>
    <property type="match status" value="1"/>
</dbReference>
<keyword evidence="6" id="KW-0862">Zinc</keyword>
<dbReference type="PANTHER" id="PTHR43690">
    <property type="entry name" value="NARDILYSIN"/>
    <property type="match status" value="1"/>
</dbReference>
<feature type="non-terminal residue" evidence="14">
    <location>
        <position position="981"/>
    </location>
</feature>
<comment type="cofactor">
    <cofactor evidence="1">
        <name>Zn(2+)</name>
        <dbReference type="ChEBI" id="CHEBI:29105"/>
    </cofactor>
</comment>
<evidence type="ECO:0000259" key="13">
    <source>
        <dbReference type="Pfam" id="PF22456"/>
    </source>
</evidence>
<dbReference type="OrthoDB" id="952271at2759"/>
<accession>A0A9P8Q3F5</accession>
<evidence type="ECO:0000256" key="6">
    <source>
        <dbReference type="ARBA" id="ARBA00022833"/>
    </source>
</evidence>
<comment type="similarity">
    <text evidence="2 8">Belongs to the peptidase M16 family.</text>
</comment>
<dbReference type="InterPro" id="IPR011765">
    <property type="entry name" value="Pept_M16_N"/>
</dbReference>
<comment type="caution">
    <text evidence="14">The sequence shown here is derived from an EMBL/GenBank/DDBJ whole genome shotgun (WGS) entry which is preliminary data.</text>
</comment>
<feature type="domain" description="Peptidase M16 N-terminal" evidence="10">
    <location>
        <begin position="33"/>
        <end position="164"/>
    </location>
</feature>
<dbReference type="GO" id="GO:0043171">
    <property type="term" value="P:peptide catabolic process"/>
    <property type="evidence" value="ECO:0007669"/>
    <property type="project" value="TreeGrafter"/>
</dbReference>
<dbReference type="GO" id="GO:0004222">
    <property type="term" value="F:metalloendopeptidase activity"/>
    <property type="evidence" value="ECO:0007669"/>
    <property type="project" value="InterPro"/>
</dbReference>
<evidence type="ECO:0000256" key="7">
    <source>
        <dbReference type="ARBA" id="ARBA00023049"/>
    </source>
</evidence>
<dbReference type="PROSITE" id="PS00143">
    <property type="entry name" value="INSULINASE"/>
    <property type="match status" value="1"/>
</dbReference>
<evidence type="ECO:0000256" key="9">
    <source>
        <dbReference type="SAM" id="Coils"/>
    </source>
</evidence>
<keyword evidence="9" id="KW-0175">Coiled coil</keyword>
<dbReference type="GO" id="GO:0046872">
    <property type="term" value="F:metal ion binding"/>
    <property type="evidence" value="ECO:0007669"/>
    <property type="project" value="UniProtKB-KW"/>
</dbReference>
<protein>
    <recommendedName>
        <fullName evidence="16">A-factor-processing enzyme</fullName>
    </recommendedName>
</protein>
<dbReference type="SUPFAM" id="SSF63411">
    <property type="entry name" value="LuxS/MPP-like metallohydrolase"/>
    <property type="match status" value="4"/>
</dbReference>
<name>A0A9P8Q3F5_WICPI</name>
<keyword evidence="7" id="KW-0482">Metalloprotease</keyword>
<dbReference type="InterPro" id="IPR054734">
    <property type="entry name" value="PqqF-like_C_4"/>
</dbReference>
<evidence type="ECO:0000313" key="14">
    <source>
        <dbReference type="EMBL" id="KAH3682455.1"/>
    </source>
</evidence>
<organism evidence="14 15">
    <name type="scientific">Wickerhamomyces pijperi</name>
    <name type="common">Yeast</name>
    <name type="synonym">Pichia pijperi</name>
    <dbReference type="NCBI Taxonomy" id="599730"/>
    <lineage>
        <taxon>Eukaryota</taxon>
        <taxon>Fungi</taxon>
        <taxon>Dikarya</taxon>
        <taxon>Ascomycota</taxon>
        <taxon>Saccharomycotina</taxon>
        <taxon>Saccharomycetes</taxon>
        <taxon>Phaffomycetales</taxon>
        <taxon>Wickerhamomycetaceae</taxon>
        <taxon>Wickerhamomyces</taxon>
    </lineage>
</organism>
<evidence type="ECO:0000256" key="3">
    <source>
        <dbReference type="ARBA" id="ARBA00022670"/>
    </source>
</evidence>
<dbReference type="AlphaFoldDB" id="A0A9P8Q3F5"/>
<keyword evidence="15" id="KW-1185">Reference proteome</keyword>
<evidence type="ECO:0008006" key="16">
    <source>
        <dbReference type="Google" id="ProtNLM"/>
    </source>
</evidence>
<gene>
    <name evidence="14" type="ORF">WICPIJ_006597</name>
</gene>
<evidence type="ECO:0000256" key="1">
    <source>
        <dbReference type="ARBA" id="ARBA00001947"/>
    </source>
</evidence>
<proteinExistence type="inferred from homology"/>
<feature type="domain" description="Coenzyme PQQ synthesis protein F-like C-terminal lobe" evidence="13">
    <location>
        <begin position="872"/>
        <end position="947"/>
    </location>
</feature>
<keyword evidence="3" id="KW-0645">Protease</keyword>
<evidence type="ECO:0000256" key="2">
    <source>
        <dbReference type="ARBA" id="ARBA00007261"/>
    </source>
</evidence>
<dbReference type="InterPro" id="IPR007863">
    <property type="entry name" value="Peptidase_M16_C"/>
</dbReference>
<dbReference type="PANTHER" id="PTHR43690:SF18">
    <property type="entry name" value="INSULIN-DEGRADING ENZYME-RELATED"/>
    <property type="match status" value="1"/>
</dbReference>
<dbReference type="GO" id="GO:0005829">
    <property type="term" value="C:cytosol"/>
    <property type="evidence" value="ECO:0007669"/>
    <property type="project" value="TreeGrafter"/>
</dbReference>
<evidence type="ECO:0000259" key="10">
    <source>
        <dbReference type="Pfam" id="PF00675"/>
    </source>
</evidence>
<feature type="domain" description="Peptidase M16 middle/third" evidence="12">
    <location>
        <begin position="437"/>
        <end position="767"/>
    </location>
</feature>
<dbReference type="FunFam" id="3.30.830.10:FF:000012">
    <property type="entry name" value="Protease 3"/>
    <property type="match status" value="1"/>
</dbReference>
<feature type="coiled-coil region" evidence="9">
    <location>
        <begin position="720"/>
        <end position="771"/>
    </location>
</feature>
<dbReference type="Pfam" id="PF22456">
    <property type="entry name" value="PqqF-like_C_4"/>
    <property type="match status" value="1"/>
</dbReference>
<dbReference type="Gene3D" id="3.30.830.10">
    <property type="entry name" value="Metalloenzyme, LuxS/M16 peptidase-like"/>
    <property type="match status" value="4"/>
</dbReference>
<evidence type="ECO:0000259" key="11">
    <source>
        <dbReference type="Pfam" id="PF05193"/>
    </source>
</evidence>
<keyword evidence="5" id="KW-0378">Hydrolase</keyword>
<evidence type="ECO:0000256" key="5">
    <source>
        <dbReference type="ARBA" id="ARBA00022801"/>
    </source>
</evidence>
<dbReference type="GO" id="GO:0005739">
    <property type="term" value="C:mitochondrion"/>
    <property type="evidence" value="ECO:0007669"/>
    <property type="project" value="TreeGrafter"/>
</dbReference>
<evidence type="ECO:0000256" key="4">
    <source>
        <dbReference type="ARBA" id="ARBA00022723"/>
    </source>
</evidence>
<sequence length="981" mass="111436">MSVKTYNEEFLVPYTNSTKNHKLIALPNGILTLLISDPAEDLASIGLCIASGANNDPKDVPGLAHFCEHLLLLGSKNYPESNEFHDNLSKAGGRHNAFTTDEQTCYFFEVPSDATYQPLNQKTEEPVFNHLARVFGDAFKYPLFPESMFEREIYAVDNEHNANKNNSGRLLYHGLRLISNPDHPFHQFSTGNFFTLNDLPNMKKIKVKDILSSYYENNYVAERMSLVIRSPQSLNQLQKMAVANFADIKTSSQAQASKKKFKFFGGSKSENTEVVIPQSPAEFDILSNWDYENNSVFSKKELSNCIFIQSSNTQTLRLLFPVESKKYGSSLKLLEDAWCNIVGDESEGSLDDFLKTKGYALGLSAFTQTITVDEDVLVLELKLTNTGSKRLSEIITWTLNKYKTKLLENPSKLARYLCELESVDLLNYLFRDNYKSPMDEASAYAKNLQKNIKMLGAKNIIKGTCNWDSPHNINTGEGENFWNSRANEFKDFVDKIFDFSNLRLTFLGKLDSVSKFINENTTRAEDKATDDYFEFEYIKSHLEESTFAADVGSYEFKPALHNEFIPEYSMDHISLRNTIVESSRESAKSSLSYISKNSWIEEPAENIIKNDKFEVWVKKEKAKVFNSKVFISFEVVSVDQEASPVNTMNTEIFVELLKQKLTKRLYSMELLNYSWEIQASLKGDVRFGFTVSGYSEGIDILLELLVSEFNGFLFAQKISNDELRKARVAVRSRYSELTQNSSIEMALAGLLVVLEEKIWTLEERLDALDDIDLDDFTEFIQGFVKSSKFLKLFVQGDFKDTDSYSVTINTITKHLEDGAVPNFKEPSTHAICPGKSFSIEKPGAKNDPMNAISYFIETGNKDDQRSKQLTRLLSYMMSSTLVPDLRFKKQLGYAVLGGTRILRSKIGIHITIMSGTFTPKYLEKKIKEYLASWEKSLDSMSESKFQAEIIEPYKRNFKKNLTQSGGPENLVSMMLPSIGSS</sequence>
<dbReference type="Proteomes" id="UP000774326">
    <property type="component" value="Unassembled WGS sequence"/>
</dbReference>
<evidence type="ECO:0000259" key="12">
    <source>
        <dbReference type="Pfam" id="PF16187"/>
    </source>
</evidence>